<organism evidence="1">
    <name type="scientific">Xenorhabdus szentirmaii</name>
    <dbReference type="NCBI Taxonomy" id="290112"/>
    <lineage>
        <taxon>Bacteria</taxon>
        <taxon>Pseudomonadati</taxon>
        <taxon>Pseudomonadota</taxon>
        <taxon>Gammaproteobacteria</taxon>
        <taxon>Enterobacterales</taxon>
        <taxon>Morganellaceae</taxon>
        <taxon>Xenorhabdus</taxon>
    </lineage>
</organism>
<comment type="caution">
    <text evidence="1">The sequence shown here is derived from an EMBL/GenBank/DDBJ whole genome shotgun (WGS) entry which is preliminary data.</text>
</comment>
<dbReference type="EMBL" id="JACXBF010000245">
    <property type="protein sequence ID" value="MBD2801023.1"/>
    <property type="molecule type" value="Genomic_DNA"/>
</dbReference>
<reference evidence="1" key="1">
    <citation type="submission" date="2020-09" db="EMBL/GenBank/DDBJ databases">
        <authorList>
            <person name="Palma L."/>
            <person name="Caballero P."/>
            <person name="Berry C."/>
            <person name="Del Valle E."/>
        </authorList>
    </citation>
    <scope>NUCLEOTIDE SEQUENCE</scope>
    <source>
        <strain evidence="1">M</strain>
    </source>
</reference>
<sequence length="44" mass="4880">MRLFVGLDVSSFDMKVCFLNGEGEKLDSFSVSNDLPGAQVLKER</sequence>
<feature type="non-terminal residue" evidence="1">
    <location>
        <position position="44"/>
    </location>
</feature>
<dbReference type="AlphaFoldDB" id="A0AAW3YSH6"/>
<protein>
    <submittedName>
        <fullName evidence="1">IS110 family transposase</fullName>
    </submittedName>
</protein>
<reference evidence="1" key="2">
    <citation type="journal article" date="2024" name="Toxins">
        <title>Genome Sequence Analysis of Native Xenorhabdus Strains Isolated from Entomopathogenic Nematodes in Argentina.</title>
        <authorList>
            <person name="Palma L."/>
            <person name="Frizzo L."/>
            <person name="Kaiser S."/>
            <person name="Berry C."/>
            <person name="Caballero P."/>
            <person name="Bode H.B."/>
            <person name="Del Valle E.E."/>
        </authorList>
    </citation>
    <scope>NUCLEOTIDE SEQUENCE</scope>
    <source>
        <strain evidence="1">M</strain>
    </source>
</reference>
<accession>A0AAW3YSH6</accession>
<name>A0AAW3YSH6_9GAMM</name>
<dbReference type="Proteomes" id="UP001193920">
    <property type="component" value="Unassembled WGS sequence"/>
</dbReference>
<gene>
    <name evidence="1" type="ORF">ID854_11300</name>
</gene>
<evidence type="ECO:0000313" key="1">
    <source>
        <dbReference type="EMBL" id="MBD2801023.1"/>
    </source>
</evidence>
<proteinExistence type="predicted"/>